<dbReference type="PANTHER" id="PTHR46300:SF7">
    <property type="entry name" value="P450, PUTATIVE (EUROFUNG)-RELATED"/>
    <property type="match status" value="1"/>
</dbReference>
<reference evidence="11" key="1">
    <citation type="submission" date="2020-11" db="EMBL/GenBank/DDBJ databases">
        <authorList>
            <consortium name="DOE Joint Genome Institute"/>
            <person name="Ahrendt S."/>
            <person name="Riley R."/>
            <person name="Andreopoulos W."/>
            <person name="Labutti K."/>
            <person name="Pangilinan J."/>
            <person name="Ruiz-Duenas F.J."/>
            <person name="Barrasa J.M."/>
            <person name="Sanchez-Garcia M."/>
            <person name="Camarero S."/>
            <person name="Miyauchi S."/>
            <person name="Serrano A."/>
            <person name="Linde D."/>
            <person name="Babiker R."/>
            <person name="Drula E."/>
            <person name="Ayuso-Fernandez I."/>
            <person name="Pacheco R."/>
            <person name="Padilla G."/>
            <person name="Ferreira P."/>
            <person name="Barriuso J."/>
            <person name="Kellner H."/>
            <person name="Castanera R."/>
            <person name="Alfaro M."/>
            <person name="Ramirez L."/>
            <person name="Pisabarro A.G."/>
            <person name="Kuo A."/>
            <person name="Tritt A."/>
            <person name="Lipzen A."/>
            <person name="He G."/>
            <person name="Yan M."/>
            <person name="Ng V."/>
            <person name="Cullen D."/>
            <person name="Martin F."/>
            <person name="Rosso M.-N."/>
            <person name="Henrissat B."/>
            <person name="Hibbett D."/>
            <person name="Martinez A.T."/>
            <person name="Grigoriev I.V."/>
        </authorList>
    </citation>
    <scope>NUCLEOTIDE SEQUENCE</scope>
    <source>
        <strain evidence="11">ATCC 90797</strain>
    </source>
</reference>
<dbReference type="InterPro" id="IPR050364">
    <property type="entry name" value="Cytochrome_P450_fung"/>
</dbReference>
<evidence type="ECO:0000313" key="12">
    <source>
        <dbReference type="Proteomes" id="UP000807025"/>
    </source>
</evidence>
<dbReference type="GO" id="GO:0020037">
    <property type="term" value="F:heme binding"/>
    <property type="evidence" value="ECO:0007669"/>
    <property type="project" value="InterPro"/>
</dbReference>
<dbReference type="OrthoDB" id="1055148at2759"/>
<dbReference type="Gene3D" id="1.10.630.10">
    <property type="entry name" value="Cytochrome P450"/>
    <property type="match status" value="1"/>
</dbReference>
<dbReference type="InterPro" id="IPR036396">
    <property type="entry name" value="Cyt_P450_sf"/>
</dbReference>
<dbReference type="PROSITE" id="PS00086">
    <property type="entry name" value="CYTOCHROME_P450"/>
    <property type="match status" value="1"/>
</dbReference>
<evidence type="ECO:0000256" key="5">
    <source>
        <dbReference type="ARBA" id="ARBA00022723"/>
    </source>
</evidence>
<evidence type="ECO:0000313" key="11">
    <source>
        <dbReference type="EMBL" id="KAF9497426.1"/>
    </source>
</evidence>
<dbReference type="PRINTS" id="PR00385">
    <property type="entry name" value="P450"/>
</dbReference>
<dbReference type="InterPro" id="IPR001128">
    <property type="entry name" value="Cyt_P450"/>
</dbReference>
<dbReference type="InterPro" id="IPR002401">
    <property type="entry name" value="Cyt_P450_E_grp-I"/>
</dbReference>
<feature type="binding site" description="axial binding residue" evidence="9">
    <location>
        <position position="438"/>
    </location>
    <ligand>
        <name>heme</name>
        <dbReference type="ChEBI" id="CHEBI:30413"/>
    </ligand>
    <ligandPart>
        <name>Fe</name>
        <dbReference type="ChEBI" id="CHEBI:18248"/>
    </ligandPart>
</feature>
<evidence type="ECO:0000256" key="9">
    <source>
        <dbReference type="PIRSR" id="PIRSR602401-1"/>
    </source>
</evidence>
<accession>A0A9P6A191</accession>
<evidence type="ECO:0000256" key="8">
    <source>
        <dbReference type="ARBA" id="ARBA00023033"/>
    </source>
</evidence>
<keyword evidence="5 9" id="KW-0479">Metal-binding</keyword>
<sequence>MVALALSTLLLGLATLAAFRRWKLTKRLPLPPGPRRVPLLGNLFQLPRRNGWLQFKQWSKQFGSDILYLNVAGVSVIVLNSTDAADELLSRRSSNYSSRPHAVMLTELSGCDWAFATMPYNDYWKQCRRIFTMQLNPTHVSRYQPQQLKFIPDLLLGLLDNPDRYLHHVRRSVGTSILSITYGIEDRNELESHITLVEEGAERLAIAGSPGAFLVDFFPWLKYVPKWFPGAGFQHTAEENRWYSQRMLEVPFATAKKYAESGMGWPSLVSRGLSSIATEDDPPAGEKTLKDTAATVYAAGGDTTVASLQVFFLAMLSHPDVQTKAQKELDSVLESARLPAFEDKEHLPYISAIMLEVLRWHTVTPLGIPHVLSKDDEYNGYRLPANSIVVGNNWAMLHDERVFSHPDQFNPDRFISEGKLIDEDKVLAASFGFGRRICPGRHIGMSELWITAASVLSVFNIAKAEKEPALEFTMSLISTPLPFQCTIKPRSEEAQELIRAAADSN</sequence>
<evidence type="ECO:0000256" key="7">
    <source>
        <dbReference type="ARBA" id="ARBA00023004"/>
    </source>
</evidence>
<dbReference type="PANTHER" id="PTHR46300">
    <property type="entry name" value="P450, PUTATIVE (EUROFUNG)-RELATED-RELATED"/>
    <property type="match status" value="1"/>
</dbReference>
<dbReference type="AlphaFoldDB" id="A0A9P6A191"/>
<keyword evidence="12" id="KW-1185">Reference proteome</keyword>
<name>A0A9P6A191_PLEER</name>
<dbReference type="GO" id="GO:0005506">
    <property type="term" value="F:iron ion binding"/>
    <property type="evidence" value="ECO:0007669"/>
    <property type="project" value="InterPro"/>
</dbReference>
<comment type="caution">
    <text evidence="11">The sequence shown here is derived from an EMBL/GenBank/DDBJ whole genome shotgun (WGS) entry which is preliminary data.</text>
</comment>
<dbReference type="GO" id="GO:0016705">
    <property type="term" value="F:oxidoreductase activity, acting on paired donors, with incorporation or reduction of molecular oxygen"/>
    <property type="evidence" value="ECO:0007669"/>
    <property type="project" value="InterPro"/>
</dbReference>
<evidence type="ECO:0000256" key="10">
    <source>
        <dbReference type="RuleBase" id="RU000461"/>
    </source>
</evidence>
<comment type="cofactor">
    <cofactor evidence="1 9">
        <name>heme</name>
        <dbReference type="ChEBI" id="CHEBI:30413"/>
    </cofactor>
</comment>
<keyword evidence="4 9" id="KW-0349">Heme</keyword>
<evidence type="ECO:0000256" key="3">
    <source>
        <dbReference type="ARBA" id="ARBA00010617"/>
    </source>
</evidence>
<dbReference type="Proteomes" id="UP000807025">
    <property type="component" value="Unassembled WGS sequence"/>
</dbReference>
<dbReference type="Pfam" id="PF00067">
    <property type="entry name" value="p450"/>
    <property type="match status" value="1"/>
</dbReference>
<dbReference type="EMBL" id="MU154544">
    <property type="protein sequence ID" value="KAF9497426.1"/>
    <property type="molecule type" value="Genomic_DNA"/>
</dbReference>
<evidence type="ECO:0000256" key="4">
    <source>
        <dbReference type="ARBA" id="ARBA00022617"/>
    </source>
</evidence>
<organism evidence="11 12">
    <name type="scientific">Pleurotus eryngii</name>
    <name type="common">Boletus of the steppes</name>
    <dbReference type="NCBI Taxonomy" id="5323"/>
    <lineage>
        <taxon>Eukaryota</taxon>
        <taxon>Fungi</taxon>
        <taxon>Dikarya</taxon>
        <taxon>Basidiomycota</taxon>
        <taxon>Agaricomycotina</taxon>
        <taxon>Agaricomycetes</taxon>
        <taxon>Agaricomycetidae</taxon>
        <taxon>Agaricales</taxon>
        <taxon>Pleurotineae</taxon>
        <taxon>Pleurotaceae</taxon>
        <taxon>Pleurotus</taxon>
    </lineage>
</organism>
<keyword evidence="6 10" id="KW-0560">Oxidoreductase</keyword>
<comment type="similarity">
    <text evidence="3 10">Belongs to the cytochrome P450 family.</text>
</comment>
<dbReference type="InterPro" id="IPR017972">
    <property type="entry name" value="Cyt_P450_CS"/>
</dbReference>
<keyword evidence="8 10" id="KW-0503">Monooxygenase</keyword>
<evidence type="ECO:0000256" key="1">
    <source>
        <dbReference type="ARBA" id="ARBA00001971"/>
    </source>
</evidence>
<evidence type="ECO:0000256" key="2">
    <source>
        <dbReference type="ARBA" id="ARBA00005179"/>
    </source>
</evidence>
<protein>
    <submittedName>
        <fullName evidence="11">Cytochrome P450</fullName>
    </submittedName>
</protein>
<evidence type="ECO:0000256" key="6">
    <source>
        <dbReference type="ARBA" id="ARBA00023002"/>
    </source>
</evidence>
<dbReference type="SUPFAM" id="SSF48264">
    <property type="entry name" value="Cytochrome P450"/>
    <property type="match status" value="1"/>
</dbReference>
<dbReference type="CDD" id="cd11065">
    <property type="entry name" value="CYP64-like"/>
    <property type="match status" value="1"/>
</dbReference>
<proteinExistence type="inferred from homology"/>
<keyword evidence="7 9" id="KW-0408">Iron</keyword>
<comment type="pathway">
    <text evidence="2">Secondary metabolite biosynthesis.</text>
</comment>
<dbReference type="GO" id="GO:0004497">
    <property type="term" value="F:monooxygenase activity"/>
    <property type="evidence" value="ECO:0007669"/>
    <property type="project" value="UniProtKB-KW"/>
</dbReference>
<gene>
    <name evidence="11" type="ORF">BDN71DRAFT_1444919</name>
</gene>
<dbReference type="PRINTS" id="PR00463">
    <property type="entry name" value="EP450I"/>
</dbReference>